<dbReference type="Proteomes" id="UP001600941">
    <property type="component" value="Unassembled WGS sequence"/>
</dbReference>
<sequence>MTDWLKTEFENPKVQYRVKPFWFWNGDITEEGIEKQIREMHEKGVGGFYLSARQGQAVPYLSQKWFSLVKYACECAKAYGMEAWLYDEYPYPSGMGGGEVLRRHPEAEHKVLSHVRIEAEGGTELSHELENGIILYAKAFLVQGNGSIDRESVIDVRDNIGILQTEQIYQITGLTMYNNKRFFSYGPQNILNVTLPEGKWIVEIYYEKPMGDFKFYGGYIDPCHEDAVKTFLDTTHEAYKKALTGEDEQKSNLSDYAKGIFSDEVGMLSPVPWSDRVPEAFERIKGYSILENMPGIYDASWPNSYRIRYDLYDVVNQIFVESYHKQVSDWCEQEGIQYCTEVPFMRLSTQRYSHIPGGDTGHEKAGRELEWIYDKYLCAFRYSANAVASLARQLGRKQCLIESFHSVGWTMTLQDAKWMLDRLAASGINQYVFHAFYYTIESINKHDAPPSQFYQNPYWKHYRKLADYAARLSVYVTETRETTEIAVLDPVPSLWALLGNPFHGFPYEGEDKEEKEKCEQLRNNWMYTTKTLLLNQLQYNHLDSEMLPEFTVENGRLKHGDASYKIVIIPPSLFYEHSAYLKLKEFAEAGGNMVFLGNLPYLSMDIHETDCEAEEKWNWLLEEYPSQVTFMKAEGRFENADIENAFIEKIKQLADEPVDILFAEETQRKNFITSIRKNEDGTLFLSLVNQGKRPADVILYNRRSSNYKMEQIKMEDGTCIASGCLQNKKKLKFAPLESKYFRLTKEVTLEQKDNTNGKERNLIISTKEPFSVRVHGSNVFRLAKWKISRDRKQWFATEPMTLIEQAAAFPLLEKEDYIYQSTFGTPKHVKMKFPISVAYRTEFEAESKPKSAEIMLDRRAITGTYKIRINETEVNRDVFQYRFINDEHNLVADISNLLKEGNNTVEIEVEAERESDGLKDPIYLLGNFGVSDNHVLIRQPEKAVFDSHYIKGFPYYSGDMTFENEMVFDKCDGTVNVSFDFYDTCMDCLELKINGTSLGVRAFTPYQWKCQAELLKQGKNHVELIRTNTLANMLEGTYFDYDKHELVNI</sequence>
<accession>A0ABQ0C1C3</accession>
<keyword evidence="2" id="KW-1185">Reference proteome</keyword>
<dbReference type="PANTHER" id="PTHR36848">
    <property type="entry name" value="DNA-BINDING PROTEIN (PUTATIVE SECRETED PROTEIN)-RELATED"/>
    <property type="match status" value="1"/>
</dbReference>
<dbReference type="Pfam" id="PF17132">
    <property type="entry name" value="Glyco_hydro_106"/>
    <property type="match status" value="2"/>
</dbReference>
<dbReference type="InterPro" id="IPR053161">
    <property type="entry name" value="Ulvan_degrading_GH"/>
</dbReference>
<evidence type="ECO:0000313" key="2">
    <source>
        <dbReference type="Proteomes" id="UP001600941"/>
    </source>
</evidence>
<name>A0ABQ0C1C3_9FIRM</name>
<reference evidence="1 2" key="1">
    <citation type="submission" date="2024-04" db="EMBL/GenBank/DDBJ databases">
        <title>Defined microbial consortia suppress multidrug-resistant proinflammatory Enterobacteriaceae via ecological control.</title>
        <authorList>
            <person name="Furuichi M."/>
            <person name="Kawaguchi T."/>
            <person name="Pust M."/>
            <person name="Yasuma K."/>
            <person name="Plichta D."/>
            <person name="Hasegawa N."/>
            <person name="Ohya T."/>
            <person name="Bhattarai S."/>
            <person name="Sasajima S."/>
            <person name="Aoto Y."/>
            <person name="Tuganbaev T."/>
            <person name="Yaginuma M."/>
            <person name="Ueda M."/>
            <person name="Okahashi N."/>
            <person name="Amafuji K."/>
            <person name="Kiridooshi Y."/>
            <person name="Sugita K."/>
            <person name="Strazar M."/>
            <person name="Skelly A."/>
            <person name="Suda W."/>
            <person name="Hattori M."/>
            <person name="Nakamoto N."/>
            <person name="Caballero S."/>
            <person name="Norman J."/>
            <person name="Olle B."/>
            <person name="Tanoue T."/>
            <person name="Arita M."/>
            <person name="Bucci V."/>
            <person name="Atarashi K."/>
            <person name="Xavier R."/>
            <person name="Honda K."/>
        </authorList>
    </citation>
    <scope>NUCLEOTIDE SEQUENCE [LARGE SCALE GENOMIC DNA]</scope>
    <source>
        <strain evidence="2">k34-0107-D12</strain>
    </source>
</reference>
<protein>
    <submittedName>
        <fullName evidence="1">Uncharacterized protein</fullName>
    </submittedName>
</protein>
<comment type="caution">
    <text evidence="1">The sequence shown here is derived from an EMBL/GenBank/DDBJ whole genome shotgun (WGS) entry which is preliminary data.</text>
</comment>
<proteinExistence type="predicted"/>
<dbReference type="RefSeq" id="WP_227210960.1">
    <property type="nucleotide sequence ID" value="NZ_BAABZQ010000001.1"/>
</dbReference>
<dbReference type="Gene3D" id="2.60.120.260">
    <property type="entry name" value="Galactose-binding domain-like"/>
    <property type="match status" value="1"/>
</dbReference>
<evidence type="ECO:0000313" key="1">
    <source>
        <dbReference type="EMBL" id="GAA6502562.1"/>
    </source>
</evidence>
<organism evidence="1 2">
    <name type="scientific">Blautia parvula</name>
    <dbReference type="NCBI Taxonomy" id="2877527"/>
    <lineage>
        <taxon>Bacteria</taxon>
        <taxon>Bacillati</taxon>
        <taxon>Bacillota</taxon>
        <taxon>Clostridia</taxon>
        <taxon>Lachnospirales</taxon>
        <taxon>Lachnospiraceae</taxon>
        <taxon>Blautia</taxon>
    </lineage>
</organism>
<gene>
    <name evidence="1" type="ORF">K340107D12_53780</name>
</gene>
<dbReference type="EMBL" id="BAABZQ010000001">
    <property type="protein sequence ID" value="GAA6502562.1"/>
    <property type="molecule type" value="Genomic_DNA"/>
</dbReference>
<dbReference type="PANTHER" id="PTHR36848:SF2">
    <property type="entry name" value="SECRETED PROTEIN"/>
    <property type="match status" value="1"/>
</dbReference>